<reference evidence="4 5" key="1">
    <citation type="submission" date="2020-06" db="EMBL/GenBank/DDBJ databases">
        <title>Transcriptomic and genomic resources for Thalictrum thalictroides and T. hernandezii: Facilitating candidate gene discovery in an emerging model plant lineage.</title>
        <authorList>
            <person name="Arias T."/>
            <person name="Riano-Pachon D.M."/>
            <person name="Di Stilio V.S."/>
        </authorList>
    </citation>
    <scope>NUCLEOTIDE SEQUENCE [LARGE SCALE GENOMIC DNA]</scope>
    <source>
        <strain evidence="5">cv. WT478/WT964</strain>
        <tissue evidence="4">Leaves</tissue>
    </source>
</reference>
<comment type="caution">
    <text evidence="4">The sequence shown here is derived from an EMBL/GenBank/DDBJ whole genome shotgun (WGS) entry which is preliminary data.</text>
</comment>
<protein>
    <submittedName>
        <fullName evidence="4">Vinorine synthase</fullName>
    </submittedName>
</protein>
<keyword evidence="5" id="KW-1185">Reference proteome</keyword>
<dbReference type="InterPro" id="IPR023213">
    <property type="entry name" value="CAT-like_dom_sf"/>
</dbReference>
<dbReference type="PANTHER" id="PTHR31623:SF17">
    <property type="entry name" value="F21J9.9"/>
    <property type="match status" value="1"/>
</dbReference>
<comment type="similarity">
    <text evidence="1">Belongs to the plant acyltransferase family.</text>
</comment>
<dbReference type="EMBL" id="JABWDY010038481">
    <property type="protein sequence ID" value="KAF5179671.1"/>
    <property type="molecule type" value="Genomic_DNA"/>
</dbReference>
<dbReference type="Pfam" id="PF02458">
    <property type="entry name" value="Transferase"/>
    <property type="match status" value="1"/>
</dbReference>
<dbReference type="AlphaFoldDB" id="A0A7J6V4L7"/>
<evidence type="ECO:0000313" key="5">
    <source>
        <dbReference type="Proteomes" id="UP000554482"/>
    </source>
</evidence>
<accession>A0A7J6V4L7</accession>
<dbReference type="GO" id="GO:0016746">
    <property type="term" value="F:acyltransferase activity"/>
    <property type="evidence" value="ECO:0007669"/>
    <property type="project" value="UniProtKB-KW"/>
</dbReference>
<sequence length="140" mass="15867">MATSTKELENYPKLLQLLVGQLRKAITKLDSNGVRNFQYGDGVVEHMHSQKEAFELQFKNEVEVHMFSSWCRFPLYETNFGWGKPTRASPTFNIENLTVLMDTKCGKGIEASVCMVEEDMDNFECQPELIAFTSGGTPMS</sequence>
<name>A0A7J6V4L7_THATH</name>
<proteinExistence type="inferred from homology"/>
<keyword evidence="3" id="KW-0012">Acyltransferase</keyword>
<dbReference type="PANTHER" id="PTHR31623">
    <property type="entry name" value="F21J9.9"/>
    <property type="match status" value="1"/>
</dbReference>
<dbReference type="Proteomes" id="UP000554482">
    <property type="component" value="Unassembled WGS sequence"/>
</dbReference>
<gene>
    <name evidence="4" type="ORF">FRX31_030741</name>
</gene>
<dbReference type="Gene3D" id="3.30.559.10">
    <property type="entry name" value="Chloramphenicol acetyltransferase-like domain"/>
    <property type="match status" value="1"/>
</dbReference>
<keyword evidence="2" id="KW-0808">Transferase</keyword>
<evidence type="ECO:0000256" key="1">
    <source>
        <dbReference type="ARBA" id="ARBA00009861"/>
    </source>
</evidence>
<evidence type="ECO:0000256" key="3">
    <source>
        <dbReference type="ARBA" id="ARBA00023315"/>
    </source>
</evidence>
<dbReference type="OrthoDB" id="1932220at2759"/>
<evidence type="ECO:0000256" key="2">
    <source>
        <dbReference type="ARBA" id="ARBA00022679"/>
    </source>
</evidence>
<evidence type="ECO:0000313" key="4">
    <source>
        <dbReference type="EMBL" id="KAF5179671.1"/>
    </source>
</evidence>
<organism evidence="4 5">
    <name type="scientific">Thalictrum thalictroides</name>
    <name type="common">Rue-anemone</name>
    <name type="synonym">Anemone thalictroides</name>
    <dbReference type="NCBI Taxonomy" id="46969"/>
    <lineage>
        <taxon>Eukaryota</taxon>
        <taxon>Viridiplantae</taxon>
        <taxon>Streptophyta</taxon>
        <taxon>Embryophyta</taxon>
        <taxon>Tracheophyta</taxon>
        <taxon>Spermatophyta</taxon>
        <taxon>Magnoliopsida</taxon>
        <taxon>Ranunculales</taxon>
        <taxon>Ranunculaceae</taxon>
        <taxon>Thalictroideae</taxon>
        <taxon>Thalictrum</taxon>
    </lineage>
</organism>